<feature type="compositionally biased region" description="Basic and acidic residues" evidence="3">
    <location>
        <begin position="164"/>
        <end position="182"/>
    </location>
</feature>
<feature type="compositionally biased region" description="Basic residues" evidence="3">
    <location>
        <begin position="952"/>
        <end position="963"/>
    </location>
</feature>
<dbReference type="Pfam" id="PF05965">
    <property type="entry name" value="FYRC"/>
    <property type="match status" value="1"/>
</dbReference>
<evidence type="ECO:0000313" key="5">
    <source>
        <dbReference type="Proteomes" id="UP001385951"/>
    </source>
</evidence>
<evidence type="ECO:0000256" key="2">
    <source>
        <dbReference type="ARBA" id="ARBA00023242"/>
    </source>
</evidence>
<dbReference type="SMART" id="SM00541">
    <property type="entry name" value="FYRN"/>
    <property type="match status" value="1"/>
</dbReference>
<dbReference type="Proteomes" id="UP001385951">
    <property type="component" value="Unassembled WGS sequence"/>
</dbReference>
<feature type="compositionally biased region" description="Polar residues" evidence="3">
    <location>
        <begin position="323"/>
        <end position="332"/>
    </location>
</feature>
<feature type="compositionally biased region" description="Low complexity" evidence="3">
    <location>
        <begin position="349"/>
        <end position="362"/>
    </location>
</feature>
<keyword evidence="5" id="KW-1185">Reference proteome</keyword>
<dbReference type="GO" id="GO:0005634">
    <property type="term" value="C:nucleus"/>
    <property type="evidence" value="ECO:0007669"/>
    <property type="project" value="UniProtKB-SubCell"/>
</dbReference>
<evidence type="ECO:0000313" key="4">
    <source>
        <dbReference type="EMBL" id="KAK7690138.1"/>
    </source>
</evidence>
<feature type="region of interest" description="Disordered" evidence="3">
    <location>
        <begin position="147"/>
        <end position="546"/>
    </location>
</feature>
<feature type="compositionally biased region" description="Polar residues" evidence="3">
    <location>
        <begin position="1"/>
        <end position="10"/>
    </location>
</feature>
<feature type="compositionally biased region" description="Low complexity" evidence="3">
    <location>
        <begin position="404"/>
        <end position="421"/>
    </location>
</feature>
<feature type="compositionally biased region" description="Low complexity" evidence="3">
    <location>
        <begin position="209"/>
        <end position="222"/>
    </location>
</feature>
<comment type="caution">
    <text evidence="4">The sequence shown here is derived from an EMBL/GenBank/DDBJ whole genome shotgun (WGS) entry which is preliminary data.</text>
</comment>
<organism evidence="4 5">
    <name type="scientific">Cerrena zonata</name>
    <dbReference type="NCBI Taxonomy" id="2478898"/>
    <lineage>
        <taxon>Eukaryota</taxon>
        <taxon>Fungi</taxon>
        <taxon>Dikarya</taxon>
        <taxon>Basidiomycota</taxon>
        <taxon>Agaricomycotina</taxon>
        <taxon>Agaricomycetes</taxon>
        <taxon>Polyporales</taxon>
        <taxon>Cerrenaceae</taxon>
        <taxon>Cerrena</taxon>
    </lineage>
</organism>
<feature type="compositionally biased region" description="Basic residues" evidence="3">
    <location>
        <begin position="306"/>
        <end position="322"/>
    </location>
</feature>
<comment type="subcellular location">
    <subcellularLocation>
        <location evidence="1">Nucleus</location>
    </subcellularLocation>
</comment>
<dbReference type="EMBL" id="JASBNA010000007">
    <property type="protein sequence ID" value="KAK7690138.1"/>
    <property type="molecule type" value="Genomic_DNA"/>
</dbReference>
<reference evidence="4 5" key="1">
    <citation type="submission" date="2022-09" db="EMBL/GenBank/DDBJ databases">
        <authorList>
            <person name="Palmer J.M."/>
        </authorList>
    </citation>
    <scope>NUCLEOTIDE SEQUENCE [LARGE SCALE GENOMIC DNA]</scope>
    <source>
        <strain evidence="4 5">DSM 7382</strain>
    </source>
</reference>
<protein>
    <recommendedName>
        <fullName evidence="6">Transforming growth factor beta regulator 1</fullName>
    </recommendedName>
</protein>
<feature type="region of interest" description="Disordered" evidence="3">
    <location>
        <begin position="835"/>
        <end position="855"/>
    </location>
</feature>
<evidence type="ECO:0000256" key="3">
    <source>
        <dbReference type="SAM" id="MobiDB-lite"/>
    </source>
</evidence>
<feature type="compositionally biased region" description="Polar residues" evidence="3">
    <location>
        <begin position="1007"/>
        <end position="1016"/>
    </location>
</feature>
<feature type="compositionally biased region" description="Pro residues" evidence="3">
    <location>
        <begin position="427"/>
        <end position="491"/>
    </location>
</feature>
<name>A0AAW0GIS0_9APHY</name>
<accession>A0AAW0GIS0</accession>
<evidence type="ECO:0000256" key="1">
    <source>
        <dbReference type="ARBA" id="ARBA00004123"/>
    </source>
</evidence>
<dbReference type="InterPro" id="IPR003888">
    <property type="entry name" value="FYrich_N"/>
</dbReference>
<feature type="compositionally biased region" description="Basic residues" evidence="3">
    <location>
        <begin position="153"/>
        <end position="163"/>
    </location>
</feature>
<gene>
    <name evidence="4" type="ORF">QCA50_006787</name>
</gene>
<feature type="compositionally biased region" description="Polar residues" evidence="3">
    <location>
        <begin position="982"/>
        <end position="999"/>
    </location>
</feature>
<evidence type="ECO:0008006" key="6">
    <source>
        <dbReference type="Google" id="ProtNLM"/>
    </source>
</evidence>
<feature type="compositionally biased region" description="Low complexity" evidence="3">
    <location>
        <begin position="103"/>
        <end position="120"/>
    </location>
</feature>
<feature type="compositionally biased region" description="Polar residues" evidence="3">
    <location>
        <begin position="1054"/>
        <end position="1063"/>
    </location>
</feature>
<feature type="compositionally biased region" description="Basic and acidic residues" evidence="3">
    <location>
        <begin position="964"/>
        <end position="974"/>
    </location>
</feature>
<feature type="region of interest" description="Disordered" evidence="3">
    <location>
        <begin position="1"/>
        <end position="52"/>
    </location>
</feature>
<sequence>MSRPPRQQQEALMGPPPLPSQMIISGPQPSAPFGVPGGAPKPTNPQDVGEKYSKLKRKYFELEEKLRDAAHEIDHTAKRNLQWRSERSLLLERIAELETNTMSSSPNSLPSPLSSAYPRSLANPRMQKVFAANLDQGIIEAELEDLDEDPLVRSRHIGPHIRKRQEAEQRERQEEEAKEAKRQARRPRATGASGGSQKHKEGSSGSGAGIHNAAAAANTSRNDNSHHHPSPLQYAHSPSGQRDSPWLVSETGTRLRLKPPAPPQANNVHNAPEQGAEYDNSMSAHHAQMQVDPSSSYQHQHQYPNQHHHQPHHSPHLHHNHTQGHQYPNQSPHVHHIQSPYQYSPPPQNHHQNSSHPQHQPQTYAVPPPPPPAPQFRHTSSHTPPQAHRYSPPPPAQHSSPLVHSSSRAEPSPSHAPSPAHVQILPSPTPQSQVPPPPPTPQPQPQPPQNTLPPPPPPPPQPQPHQHPEVPSQPPQPSQPPPPPSPVPDPVPQLKLQDSPKSPLVLISPQEEKHQFLSIPPPPPPPSQLQQQQPPPRPRRLPQPAQHEHPIILENQPQPGQPSQMTFQPFHHFVTLAPSADYRATPMDPNKAAQSQMQITLRPTGTAGPSGGRPSELQRHAKPKRLKAHTVTSKSHSIPTVPRDKDGRPILPLTVGIMTVYNLGLICKREHFHTERYIFPINYEVTRRYYSTMDPSAEVNYRCKILDGGDGPKFQIVADDNRDSPILAGTATGAWSAIVKAANNIRNRQHSNSVSGPDFFGLGQNTIKHLIQELPGANELKNYVWQKFVEGGPLGGRHAAVIPALPDEADINGSSLVQHLNGIEAANRLREEEAAAAAHEASSSNPLNAAGRRGKGIRDHDVTIGNGMATHFYSEQQGELIEIEDGERPKELQIIQVDSEDIHNGQPAKPRSNATSVTITGAPVTMTSTIKPLTFHQEYAIPPPPPPDPAQHNRKERRGRKSSRAREQQQDSFHEYVIPDSNIRTQSPGRPIQPSTPRTENGHGPTSPYTSQNRESQAGEGRSYFNSVASPPPPPPPSSSTLASIMNAYPPPANTSSPRVERS</sequence>
<dbReference type="Pfam" id="PF05964">
    <property type="entry name" value="FYRN"/>
    <property type="match status" value="1"/>
</dbReference>
<dbReference type="PROSITE" id="PS51542">
    <property type="entry name" value="FYRN"/>
    <property type="match status" value="1"/>
</dbReference>
<feature type="region of interest" description="Disordered" evidence="3">
    <location>
        <begin position="603"/>
        <end position="645"/>
    </location>
</feature>
<dbReference type="Gene3D" id="3.30.160.360">
    <property type="match status" value="1"/>
</dbReference>
<dbReference type="PRINTS" id="PR01217">
    <property type="entry name" value="PRICHEXTENSN"/>
</dbReference>
<dbReference type="PROSITE" id="PS51543">
    <property type="entry name" value="FYRC"/>
    <property type="match status" value="1"/>
</dbReference>
<dbReference type="InterPro" id="IPR003889">
    <property type="entry name" value="FYrich_C"/>
</dbReference>
<feature type="compositionally biased region" description="Low complexity" evidence="3">
    <location>
        <begin position="293"/>
        <end position="305"/>
    </location>
</feature>
<keyword evidence="2" id="KW-0539">Nucleus</keyword>
<proteinExistence type="predicted"/>
<feature type="region of interest" description="Disordered" evidence="3">
    <location>
        <begin position="99"/>
        <end position="120"/>
    </location>
</feature>
<dbReference type="AlphaFoldDB" id="A0AAW0GIS0"/>
<feature type="region of interest" description="Disordered" evidence="3">
    <location>
        <begin position="937"/>
        <end position="1063"/>
    </location>
</feature>